<reference evidence="1" key="1">
    <citation type="submission" date="2022-07" db="EMBL/GenBank/DDBJ databases">
        <title>Enhanced cultured diversity of the mouse gut microbiota enables custom-made synthetic communities.</title>
        <authorList>
            <person name="Afrizal A."/>
        </authorList>
    </citation>
    <scope>NUCLEOTIDE SEQUENCE</scope>
    <source>
        <strain evidence="1">DSM 28593</strain>
    </source>
</reference>
<keyword evidence="2" id="KW-1185">Reference proteome</keyword>
<evidence type="ECO:0000313" key="2">
    <source>
        <dbReference type="Proteomes" id="UP001205748"/>
    </source>
</evidence>
<accession>A0AAE3HGU7</accession>
<organism evidence="1 2">
    <name type="scientific">Irregularibacter muris</name>
    <dbReference type="NCBI Taxonomy" id="1796619"/>
    <lineage>
        <taxon>Bacteria</taxon>
        <taxon>Bacillati</taxon>
        <taxon>Bacillota</taxon>
        <taxon>Clostridia</taxon>
        <taxon>Eubacteriales</taxon>
        <taxon>Eubacteriaceae</taxon>
        <taxon>Irregularibacter</taxon>
    </lineage>
</organism>
<comment type="caution">
    <text evidence="1">The sequence shown here is derived from an EMBL/GenBank/DDBJ whole genome shotgun (WGS) entry which is preliminary data.</text>
</comment>
<evidence type="ECO:0000313" key="1">
    <source>
        <dbReference type="EMBL" id="MCR1899105.1"/>
    </source>
</evidence>
<dbReference type="AlphaFoldDB" id="A0AAE3HGU7"/>
<gene>
    <name evidence="1" type="ORF">NSA47_08930</name>
</gene>
<dbReference type="Proteomes" id="UP001205748">
    <property type="component" value="Unassembled WGS sequence"/>
</dbReference>
<dbReference type="EMBL" id="JANKAS010000007">
    <property type="protein sequence ID" value="MCR1899105.1"/>
    <property type="molecule type" value="Genomic_DNA"/>
</dbReference>
<proteinExistence type="predicted"/>
<sequence length="155" mass="18341">MLHSELNKRPPDRMYLSFEIIKDYTTEQTPKMTLDQQEKSEFYKQIDMDKKIHIDEKSIYFDSIIFTPYNALAFIAIDDHEWFNNSSYEIMVSTGMKSIGPDVIHSYNEELDVENVLLTMDRNDFKDSKYLKFEIIDKSGTEQKTDFGIEIKIPE</sequence>
<name>A0AAE3HGU7_9FIRM</name>
<protein>
    <submittedName>
        <fullName evidence="1">Uncharacterized protein</fullName>
    </submittedName>
</protein>